<evidence type="ECO:0000259" key="8">
    <source>
        <dbReference type="SMART" id="SM00738"/>
    </source>
</evidence>
<accession>A0A923LSC1</accession>
<proteinExistence type="inferred from homology"/>
<dbReference type="InterPro" id="IPR047050">
    <property type="entry name" value="NGN"/>
</dbReference>
<comment type="function">
    <text evidence="5 7">Participates in transcription elongation, termination and antitermination.</text>
</comment>
<comment type="caution">
    <text evidence="10">The sequence shown here is derived from an EMBL/GenBank/DDBJ whole genome shotgun (WGS) entry which is preliminary data.</text>
</comment>
<dbReference type="PRINTS" id="PR00338">
    <property type="entry name" value="NUSGTNSCPFCT"/>
</dbReference>
<name>A0A923LSC1_9FIRM</name>
<evidence type="ECO:0000256" key="6">
    <source>
        <dbReference type="NCBIfam" id="TIGR00922"/>
    </source>
</evidence>
<dbReference type="InterPro" id="IPR014722">
    <property type="entry name" value="Rib_uL2_dom2"/>
</dbReference>
<evidence type="ECO:0000256" key="3">
    <source>
        <dbReference type="ARBA" id="ARBA00023015"/>
    </source>
</evidence>
<dbReference type="CDD" id="cd09891">
    <property type="entry name" value="NGN_Bact_1"/>
    <property type="match status" value="1"/>
</dbReference>
<evidence type="ECO:0000256" key="2">
    <source>
        <dbReference type="ARBA" id="ARBA00022814"/>
    </source>
</evidence>
<protein>
    <recommendedName>
        <fullName evidence="5 6">Transcription termination/antitermination protein NusG</fullName>
    </recommendedName>
</protein>
<keyword evidence="3 5" id="KW-0805">Transcription regulation</keyword>
<dbReference type="PROSITE" id="PS01014">
    <property type="entry name" value="NUSG"/>
    <property type="match status" value="1"/>
</dbReference>
<dbReference type="FunFam" id="2.30.30.30:FF:000002">
    <property type="entry name" value="Transcription termination/antitermination factor NusG"/>
    <property type="match status" value="1"/>
</dbReference>
<dbReference type="GO" id="GO:0006353">
    <property type="term" value="P:DNA-templated transcription termination"/>
    <property type="evidence" value="ECO:0007669"/>
    <property type="project" value="UniProtKB-UniRule"/>
</dbReference>
<dbReference type="HAMAP" id="MF_00948">
    <property type="entry name" value="NusG"/>
    <property type="match status" value="1"/>
</dbReference>
<dbReference type="GO" id="GO:0005840">
    <property type="term" value="C:ribosome"/>
    <property type="evidence" value="ECO:0007669"/>
    <property type="project" value="InterPro"/>
</dbReference>
<comment type="similarity">
    <text evidence="5 7">Belongs to the NusG family.</text>
</comment>
<dbReference type="Gene3D" id="2.30.30.30">
    <property type="match status" value="1"/>
</dbReference>
<dbReference type="SMART" id="SM00739">
    <property type="entry name" value="KOW"/>
    <property type="match status" value="1"/>
</dbReference>
<dbReference type="Pfam" id="PF02357">
    <property type="entry name" value="NusG"/>
    <property type="match status" value="1"/>
</dbReference>
<dbReference type="CDD" id="cd06091">
    <property type="entry name" value="KOW_NusG"/>
    <property type="match status" value="1"/>
</dbReference>
<dbReference type="InterPro" id="IPR043425">
    <property type="entry name" value="NusG-like"/>
</dbReference>
<keyword evidence="4 5" id="KW-0804">Transcription</keyword>
<reference evidence="10" key="1">
    <citation type="submission" date="2020-08" db="EMBL/GenBank/DDBJ databases">
        <title>Genome public.</title>
        <authorList>
            <person name="Liu C."/>
            <person name="Sun Q."/>
        </authorList>
    </citation>
    <scope>NUCLEOTIDE SEQUENCE</scope>
    <source>
        <strain evidence="10">NSJ-28</strain>
    </source>
</reference>
<dbReference type="GO" id="GO:0006412">
    <property type="term" value="P:translation"/>
    <property type="evidence" value="ECO:0007669"/>
    <property type="project" value="InterPro"/>
</dbReference>
<dbReference type="FunFam" id="3.30.70.940:FF:000002">
    <property type="entry name" value="Transcription termination/antitermination protein NusG"/>
    <property type="match status" value="1"/>
</dbReference>
<evidence type="ECO:0000256" key="5">
    <source>
        <dbReference type="HAMAP-Rule" id="MF_00948"/>
    </source>
</evidence>
<dbReference type="Proteomes" id="UP000606499">
    <property type="component" value="Unassembled WGS sequence"/>
</dbReference>
<evidence type="ECO:0000256" key="1">
    <source>
        <dbReference type="ARBA" id="ARBA00022472"/>
    </source>
</evidence>
<dbReference type="InterPro" id="IPR005824">
    <property type="entry name" value="KOW"/>
</dbReference>
<evidence type="ECO:0000313" key="11">
    <source>
        <dbReference type="Proteomes" id="UP000606499"/>
    </source>
</evidence>
<dbReference type="SMART" id="SM00738">
    <property type="entry name" value="NGN"/>
    <property type="match status" value="1"/>
</dbReference>
<dbReference type="GO" id="GO:0003735">
    <property type="term" value="F:structural constituent of ribosome"/>
    <property type="evidence" value="ECO:0007669"/>
    <property type="project" value="InterPro"/>
</dbReference>
<keyword evidence="11" id="KW-1185">Reference proteome</keyword>
<dbReference type="GO" id="GO:0006354">
    <property type="term" value="P:DNA-templated transcription elongation"/>
    <property type="evidence" value="ECO:0007669"/>
    <property type="project" value="UniProtKB-UniRule"/>
</dbReference>
<dbReference type="SUPFAM" id="SSF50104">
    <property type="entry name" value="Translation proteins SH3-like domain"/>
    <property type="match status" value="1"/>
</dbReference>
<dbReference type="EMBL" id="JACOPL010000002">
    <property type="protein sequence ID" value="MBC5724391.1"/>
    <property type="molecule type" value="Genomic_DNA"/>
</dbReference>
<gene>
    <name evidence="5 10" type="primary">nusG</name>
    <name evidence="10" type="ORF">H8S45_02760</name>
</gene>
<dbReference type="Gene3D" id="3.30.70.940">
    <property type="entry name" value="NusG, N-terminal domain"/>
    <property type="match status" value="1"/>
</dbReference>
<sequence>MSDAAKWYVVHTYSGYENKVASSIEKAVENRKLHDLIPAVNIPTETVTEVKDGKSREVERKLFPGYVLVKMVMTDETWYLVRNTRGCTGFVGQDKSGGSKPIPLTEDEIAAMGVEKREIEVNYAVGDSVRVIDGPLAGFIGVVSALEPDKNRVNVTVSMFGRETPVELELDQVETLEE</sequence>
<dbReference type="PANTHER" id="PTHR30265">
    <property type="entry name" value="RHO-INTERACTING TRANSCRIPTION TERMINATION FACTOR NUSG"/>
    <property type="match status" value="1"/>
</dbReference>
<dbReference type="AlphaFoldDB" id="A0A923LSC1"/>
<dbReference type="GO" id="GO:0005829">
    <property type="term" value="C:cytosol"/>
    <property type="evidence" value="ECO:0007669"/>
    <property type="project" value="TreeGrafter"/>
</dbReference>
<dbReference type="GO" id="GO:0032784">
    <property type="term" value="P:regulation of DNA-templated transcription elongation"/>
    <property type="evidence" value="ECO:0007669"/>
    <property type="project" value="InterPro"/>
</dbReference>
<evidence type="ECO:0000256" key="4">
    <source>
        <dbReference type="ARBA" id="ARBA00023163"/>
    </source>
</evidence>
<keyword evidence="2 5" id="KW-0889">Transcription antitermination</keyword>
<dbReference type="InterPro" id="IPR008991">
    <property type="entry name" value="Translation_prot_SH3-like_sf"/>
</dbReference>
<keyword evidence="1 5" id="KW-0806">Transcription termination</keyword>
<dbReference type="InterPro" id="IPR001062">
    <property type="entry name" value="Transcrpt_antiterm_NusG"/>
</dbReference>
<dbReference type="InterPro" id="IPR005825">
    <property type="entry name" value="Ribosomal_uL24_CS"/>
</dbReference>
<feature type="domain" description="KOW" evidence="9">
    <location>
        <begin position="122"/>
        <end position="149"/>
    </location>
</feature>
<organism evidence="10 11">
    <name type="scientific">Agathobaculum faecis</name>
    <dbReference type="NCBI Taxonomy" id="2763013"/>
    <lineage>
        <taxon>Bacteria</taxon>
        <taxon>Bacillati</taxon>
        <taxon>Bacillota</taxon>
        <taxon>Clostridia</taxon>
        <taxon>Eubacteriales</taxon>
        <taxon>Butyricicoccaceae</taxon>
        <taxon>Agathobaculum</taxon>
    </lineage>
</organism>
<evidence type="ECO:0000313" key="10">
    <source>
        <dbReference type="EMBL" id="MBC5724391.1"/>
    </source>
</evidence>
<dbReference type="PANTHER" id="PTHR30265:SF2">
    <property type="entry name" value="TRANSCRIPTION TERMINATION_ANTITERMINATION PROTEIN NUSG"/>
    <property type="match status" value="1"/>
</dbReference>
<dbReference type="GO" id="GO:0031564">
    <property type="term" value="P:transcription antitermination"/>
    <property type="evidence" value="ECO:0007669"/>
    <property type="project" value="UniProtKB-UniRule"/>
</dbReference>
<evidence type="ECO:0000259" key="9">
    <source>
        <dbReference type="SMART" id="SM00739"/>
    </source>
</evidence>
<dbReference type="Pfam" id="PF00467">
    <property type="entry name" value="KOW"/>
    <property type="match status" value="1"/>
</dbReference>
<dbReference type="NCBIfam" id="TIGR00922">
    <property type="entry name" value="nusG"/>
    <property type="match status" value="1"/>
</dbReference>
<dbReference type="SUPFAM" id="SSF82679">
    <property type="entry name" value="N-utilization substance G protein NusG, N-terminal domain"/>
    <property type="match status" value="1"/>
</dbReference>
<dbReference type="InterPro" id="IPR015869">
    <property type="entry name" value="Transcrpt_antiterm_NusG_bac_CS"/>
</dbReference>
<dbReference type="PROSITE" id="PS01108">
    <property type="entry name" value="RIBOSOMAL_L24"/>
    <property type="match status" value="1"/>
</dbReference>
<feature type="domain" description="NusG-like N-terminal" evidence="8">
    <location>
        <begin position="4"/>
        <end position="116"/>
    </location>
</feature>
<dbReference type="RefSeq" id="WP_054326514.1">
    <property type="nucleotide sequence ID" value="NZ_JACOPL010000002.1"/>
</dbReference>
<dbReference type="InterPro" id="IPR006645">
    <property type="entry name" value="NGN-like_dom"/>
</dbReference>
<dbReference type="InterPro" id="IPR036735">
    <property type="entry name" value="NGN_dom_sf"/>
</dbReference>
<evidence type="ECO:0000256" key="7">
    <source>
        <dbReference type="RuleBase" id="RU000538"/>
    </source>
</evidence>